<dbReference type="HOGENOM" id="CLU_032029_0_0_4"/>
<feature type="signal peptide" evidence="4">
    <location>
        <begin position="1"/>
        <end position="32"/>
    </location>
</feature>
<dbReference type="InterPro" id="IPR033645">
    <property type="entry name" value="VirB9/CagX/TrbG_C"/>
</dbReference>
<dbReference type="Gene3D" id="2.60.40.2500">
    <property type="match status" value="1"/>
</dbReference>
<dbReference type="CDD" id="cd06911">
    <property type="entry name" value="VirB9_CagX_TrbG"/>
    <property type="match status" value="1"/>
</dbReference>
<feature type="compositionally biased region" description="Basic and acidic residues" evidence="3">
    <location>
        <begin position="301"/>
        <end position="312"/>
    </location>
</feature>
<evidence type="ECO:0000256" key="1">
    <source>
        <dbReference type="ARBA" id="ARBA00006135"/>
    </source>
</evidence>
<comment type="similarity">
    <text evidence="1">Belongs to the TrbG/VirB9 family.</text>
</comment>
<dbReference type="Gene3D" id="1.10.530.10">
    <property type="match status" value="1"/>
</dbReference>
<feature type="region of interest" description="Disordered" evidence="3">
    <location>
        <begin position="294"/>
        <end position="314"/>
    </location>
</feature>
<organism evidence="6">
    <name type="scientific">Burkholderia orbicola (strain AU 1054)</name>
    <dbReference type="NCBI Taxonomy" id="331271"/>
    <lineage>
        <taxon>Bacteria</taxon>
        <taxon>Pseudomonadati</taxon>
        <taxon>Pseudomonadota</taxon>
        <taxon>Betaproteobacteria</taxon>
        <taxon>Burkholderiales</taxon>
        <taxon>Burkholderiaceae</taxon>
        <taxon>Burkholderia</taxon>
        <taxon>Burkholderia cepacia complex</taxon>
        <taxon>Burkholderia orbicola</taxon>
    </lineage>
</organism>
<dbReference type="Pfam" id="PF03524">
    <property type="entry name" value="CagX"/>
    <property type="match status" value="1"/>
</dbReference>
<dbReference type="AlphaFoldDB" id="A0A0H2XPA8"/>
<evidence type="ECO:0000259" key="5">
    <source>
        <dbReference type="Pfam" id="PF01464"/>
    </source>
</evidence>
<dbReference type="InterPro" id="IPR008258">
    <property type="entry name" value="Transglycosylase_SLT_dom_1"/>
</dbReference>
<dbReference type="Pfam" id="PF01464">
    <property type="entry name" value="SLT"/>
    <property type="match status" value="1"/>
</dbReference>
<evidence type="ECO:0000256" key="3">
    <source>
        <dbReference type="SAM" id="MobiDB-lite"/>
    </source>
</evidence>
<name>A0A0H2XPA8_BURO1</name>
<dbReference type="InterPro" id="IPR023346">
    <property type="entry name" value="Lysozyme-like_dom_sf"/>
</dbReference>
<accession>A0A0H2XPA8</accession>
<keyword evidence="2 4" id="KW-0732">Signal</keyword>
<protein>
    <submittedName>
        <fullName evidence="6">Lytic transglycosylase, catalytic</fullName>
    </submittedName>
</protein>
<dbReference type="EMBL" id="CP000378">
    <property type="protein sequence ID" value="ABF75782.1"/>
    <property type="molecule type" value="Genomic_DNA"/>
</dbReference>
<gene>
    <name evidence="6" type="ordered locus">Bcen_0873</name>
</gene>
<evidence type="ECO:0000256" key="2">
    <source>
        <dbReference type="ARBA" id="ARBA00022729"/>
    </source>
</evidence>
<dbReference type="SUPFAM" id="SSF53955">
    <property type="entry name" value="Lysozyme-like"/>
    <property type="match status" value="1"/>
</dbReference>
<sequence length="599" mass="64656" precursor="true">MPRHTTRLFGRHSLPFASTIALACALCGVARADCLDDAAAFQHVSVALMRGIAQVESGMNPNAVNTNTNGTVDIGLMQINSTWLPTLAREGITRESLFDACTNAYVGAWILSQNIRQLGPNWNAIGAYNSASPDKRLAYARKVYDAIRTMPDSPDTPMPILPPSFTPPQQAQTYNPFASLSVSAPPVTRARTISPASPPAPPQGGPAGPAGTYNFGWTVTGADQAKPTQVFDDGARVYVQFSDMKHVPAIFTETSAGRVLMSWELQFPYAVVTRPAQTLIFQLGPFEARAAQCGGRRHDRAGRDGRHGDGRRIGPAIEEAGRCGSECRDEHGSQYGSETHRLGRCAVVREYAVHVGNGGGLAFDREYSCHAADGHHVEHAATRAGSSTGRGRSAVARQRGRAVVHLEVTRVRSHAHRGDHFRAVSGSSDAPGFMTYPRRSRDVDDSGDAIVTRPSPAPHPDHLAVANAEIAALLAVVHRARQRLAVALEHAPQAAVEQRGRIGLGLADQRIVRCGVRLACLRGARLQRGPGRAARGGVGVFRVHVRTSCKSCTRNECNEHRDRVLHRFLPVAGPAVHVRHSCTTGHRMRDRFRTLPAVS</sequence>
<reference evidence="6" key="1">
    <citation type="submission" date="2006-05" db="EMBL/GenBank/DDBJ databases">
        <title>Complete sequence of chromosome 1 of Burkholderia cenocepacia AU 1054.</title>
        <authorList>
            <consortium name="US DOE Joint Genome Institute"/>
            <person name="Copeland A."/>
            <person name="Lucas S."/>
            <person name="Lapidus A."/>
            <person name="Barry K."/>
            <person name="Detter J.C."/>
            <person name="Glavina del Rio T."/>
            <person name="Hammon N."/>
            <person name="Israni S."/>
            <person name="Dalin E."/>
            <person name="Tice H."/>
            <person name="Pitluck S."/>
            <person name="Chain P."/>
            <person name="Malfatti S."/>
            <person name="Shin M."/>
            <person name="Vergez L."/>
            <person name="Schmutz J."/>
            <person name="Larimer F."/>
            <person name="Land M."/>
            <person name="Hauser L."/>
            <person name="Kyrpides N."/>
            <person name="Lykidis A."/>
            <person name="LiPuma J.J."/>
            <person name="Konstantinidis K."/>
            <person name="Tiedje J.M."/>
            <person name="Richardson P."/>
        </authorList>
    </citation>
    <scope>NUCLEOTIDE SEQUENCE [LARGE SCALE GENOMIC DNA]</scope>
    <source>
        <strain evidence="6">AU 1054</strain>
    </source>
</reference>
<evidence type="ECO:0000313" key="6">
    <source>
        <dbReference type="EMBL" id="ABF75782.1"/>
    </source>
</evidence>
<dbReference type="PROSITE" id="PS51257">
    <property type="entry name" value="PROKAR_LIPOPROTEIN"/>
    <property type="match status" value="1"/>
</dbReference>
<proteinExistence type="inferred from homology"/>
<feature type="region of interest" description="Disordered" evidence="3">
    <location>
        <begin position="189"/>
        <end position="211"/>
    </location>
</feature>
<feature type="domain" description="Transglycosylase SLT" evidence="5">
    <location>
        <begin position="35"/>
        <end position="131"/>
    </location>
</feature>
<dbReference type="CDD" id="cd13400">
    <property type="entry name" value="LT_IagB-like"/>
    <property type="match status" value="1"/>
</dbReference>
<dbReference type="InterPro" id="IPR010258">
    <property type="entry name" value="Conjugal_tfr_TrbG/VirB9/CagX"/>
</dbReference>
<feature type="chain" id="PRO_5002601641" evidence="4">
    <location>
        <begin position="33"/>
        <end position="599"/>
    </location>
</feature>
<dbReference type="InterPro" id="IPR038161">
    <property type="entry name" value="VirB9/CagX/TrbG_C_sf"/>
</dbReference>
<evidence type="ECO:0000256" key="4">
    <source>
        <dbReference type="SAM" id="SignalP"/>
    </source>
</evidence>